<gene>
    <name evidence="1" type="ordered locus">XfasM23_1190</name>
</gene>
<dbReference type="KEGG" id="xfn:XfasM23_1190"/>
<evidence type="ECO:0000313" key="2">
    <source>
        <dbReference type="Proteomes" id="UP000001698"/>
    </source>
</evidence>
<protein>
    <submittedName>
        <fullName evidence="1">Uncharacterized protein</fullName>
    </submittedName>
</protein>
<evidence type="ECO:0000313" key="1">
    <source>
        <dbReference type="EMBL" id="ACB92618.1"/>
    </source>
</evidence>
<dbReference type="Proteomes" id="UP000001698">
    <property type="component" value="Chromosome"/>
</dbReference>
<name>B2I5H3_XYLF2</name>
<sequence length="188" mass="20747">MRREGFLDLSDSSLEPSLGGSNLLIVRVPFAGPPSVPTFFWTEISGPENKKLAYIKFERRLFIRSESLFVATEWRPADSGDLPPEPFLRFSGYQKQGCAGSRTDTLTPMVGTGVLCTCGCKPTKRNAPLSMDELRIKEYEAKAELLRLKAAATDDPLLKERLLAQSSLASLGAKQIANLCNSFKRCDV</sequence>
<proteinExistence type="predicted"/>
<dbReference type="HOGENOM" id="CLU_1440562_0_0_6"/>
<reference evidence="1 2" key="1">
    <citation type="journal article" date="2010" name="J. Bacteriol.">
        <title>Whole genome sequences of two Xylella fastidiosa strains (M12 and M23) causing almond leaf scorch disease in California.</title>
        <authorList>
            <person name="Chen J."/>
            <person name="Xie G."/>
            <person name="Han S."/>
            <person name="Chertkov O."/>
            <person name="Sims D."/>
            <person name="Civerolo E.L."/>
        </authorList>
    </citation>
    <scope>NUCLEOTIDE SEQUENCE [LARGE SCALE GENOMIC DNA]</scope>
    <source>
        <strain evidence="1 2">M23</strain>
    </source>
</reference>
<accession>B2I5H3</accession>
<organism evidence="1 2">
    <name type="scientific">Xylella fastidiosa (strain M23)</name>
    <dbReference type="NCBI Taxonomy" id="405441"/>
    <lineage>
        <taxon>Bacteria</taxon>
        <taxon>Pseudomonadati</taxon>
        <taxon>Pseudomonadota</taxon>
        <taxon>Gammaproteobacteria</taxon>
        <taxon>Lysobacterales</taxon>
        <taxon>Lysobacteraceae</taxon>
        <taxon>Xylella</taxon>
    </lineage>
</organism>
<dbReference type="AlphaFoldDB" id="B2I5H3"/>
<dbReference type="EMBL" id="CP001011">
    <property type="protein sequence ID" value="ACB92618.1"/>
    <property type="molecule type" value="Genomic_DNA"/>
</dbReference>